<protein>
    <submittedName>
        <fullName evidence="1">Uncharacterized protein</fullName>
    </submittedName>
</protein>
<dbReference type="EMBL" id="LXQA010019342">
    <property type="protein sequence ID" value="MCH90921.1"/>
    <property type="molecule type" value="Genomic_DNA"/>
</dbReference>
<comment type="caution">
    <text evidence="1">The sequence shown here is derived from an EMBL/GenBank/DDBJ whole genome shotgun (WGS) entry which is preliminary data.</text>
</comment>
<proteinExistence type="predicted"/>
<evidence type="ECO:0000313" key="2">
    <source>
        <dbReference type="Proteomes" id="UP000265520"/>
    </source>
</evidence>
<feature type="non-terminal residue" evidence="1">
    <location>
        <position position="1"/>
    </location>
</feature>
<reference evidence="1 2" key="1">
    <citation type="journal article" date="2018" name="Front. Plant Sci.">
        <title>Red Clover (Trifolium pratense) and Zigzag Clover (T. medium) - A Picture of Genomic Similarities and Differences.</title>
        <authorList>
            <person name="Dluhosova J."/>
            <person name="Istvanek J."/>
            <person name="Nedelnik J."/>
            <person name="Repkova J."/>
        </authorList>
    </citation>
    <scope>NUCLEOTIDE SEQUENCE [LARGE SCALE GENOMIC DNA]</scope>
    <source>
        <strain evidence="2">cv. 10/8</strain>
        <tissue evidence="1">Leaf</tissue>
    </source>
</reference>
<dbReference type="Proteomes" id="UP000265520">
    <property type="component" value="Unassembled WGS sequence"/>
</dbReference>
<dbReference type="AlphaFoldDB" id="A0A392MTX4"/>
<name>A0A392MTX4_9FABA</name>
<gene>
    <name evidence="1" type="ORF">A2U01_0011844</name>
</gene>
<accession>A0A392MTX4</accession>
<evidence type="ECO:0000313" key="1">
    <source>
        <dbReference type="EMBL" id="MCH90921.1"/>
    </source>
</evidence>
<sequence>ETSLNFLSLAQNANNNSALIVTSTFMRAYITAQAVRVSGILSQLLVPNDCQSYGLHINCRLNGILYCLPVIAMLHPSPGLMNKVPVHAK</sequence>
<organism evidence="1 2">
    <name type="scientific">Trifolium medium</name>
    <dbReference type="NCBI Taxonomy" id="97028"/>
    <lineage>
        <taxon>Eukaryota</taxon>
        <taxon>Viridiplantae</taxon>
        <taxon>Streptophyta</taxon>
        <taxon>Embryophyta</taxon>
        <taxon>Tracheophyta</taxon>
        <taxon>Spermatophyta</taxon>
        <taxon>Magnoliopsida</taxon>
        <taxon>eudicotyledons</taxon>
        <taxon>Gunneridae</taxon>
        <taxon>Pentapetalae</taxon>
        <taxon>rosids</taxon>
        <taxon>fabids</taxon>
        <taxon>Fabales</taxon>
        <taxon>Fabaceae</taxon>
        <taxon>Papilionoideae</taxon>
        <taxon>50 kb inversion clade</taxon>
        <taxon>NPAAA clade</taxon>
        <taxon>Hologalegina</taxon>
        <taxon>IRL clade</taxon>
        <taxon>Trifolieae</taxon>
        <taxon>Trifolium</taxon>
    </lineage>
</organism>
<keyword evidence="2" id="KW-1185">Reference proteome</keyword>